<dbReference type="RefSeq" id="WP_170144085.1">
    <property type="nucleotide sequence ID" value="NZ_QTUA01000001.1"/>
</dbReference>
<dbReference type="EMBL" id="QTUA01000001">
    <property type="protein sequence ID" value="REF31411.1"/>
    <property type="molecule type" value="Genomic_DNA"/>
</dbReference>
<reference evidence="1 2" key="1">
    <citation type="submission" date="2018-08" db="EMBL/GenBank/DDBJ databases">
        <title>Sequencing the genomes of 1000 actinobacteria strains.</title>
        <authorList>
            <person name="Klenk H.-P."/>
        </authorList>
    </citation>
    <scope>NUCLEOTIDE SEQUENCE [LARGE SCALE GENOMIC DNA]</scope>
    <source>
        <strain evidence="1 2">DSM 22967</strain>
    </source>
</reference>
<evidence type="ECO:0000313" key="2">
    <source>
        <dbReference type="Proteomes" id="UP000256253"/>
    </source>
</evidence>
<comment type="caution">
    <text evidence="1">The sequence shown here is derived from an EMBL/GenBank/DDBJ whole genome shotgun (WGS) entry which is preliminary data.</text>
</comment>
<gene>
    <name evidence="1" type="ORF">DFJ65_2478</name>
</gene>
<accession>A0A3D9V2Q9</accession>
<dbReference type="Proteomes" id="UP000256253">
    <property type="component" value="Unassembled WGS sequence"/>
</dbReference>
<evidence type="ECO:0000313" key="1">
    <source>
        <dbReference type="EMBL" id="REF31411.1"/>
    </source>
</evidence>
<sequence length="205" mass="21867">MPESSELKVVVITADQIGSRQDSDRVPEALAATRKLRLGDGARKFARTAGDEIQGMVTDADAAIRVIEELTRLGGWRIGVGVGAVVRPVPRDVRAATGDAFVAAREALVAAHSAPQDLRVSGDDTEAAADLEAALWLLCALWRRRTDTGWETVAAAAAGRQQQQIARSLGITPSAVSQRLRASHYPEAEAGIRLAVRLLQRSLSV</sequence>
<protein>
    <submittedName>
        <fullName evidence="1">SatD family protein</fullName>
    </submittedName>
</protein>
<name>A0A3D9V2Q9_9MICO</name>
<keyword evidence="2" id="KW-1185">Reference proteome</keyword>
<dbReference type="AlphaFoldDB" id="A0A3D9V2Q9"/>
<proteinExistence type="predicted"/>
<organism evidence="1 2">
    <name type="scientific">Calidifontibacter indicus</name>
    <dbReference type="NCBI Taxonomy" id="419650"/>
    <lineage>
        <taxon>Bacteria</taxon>
        <taxon>Bacillati</taxon>
        <taxon>Actinomycetota</taxon>
        <taxon>Actinomycetes</taxon>
        <taxon>Micrococcales</taxon>
        <taxon>Dermacoccaceae</taxon>
        <taxon>Calidifontibacter</taxon>
    </lineage>
</organism>